<reference evidence="2 3" key="1">
    <citation type="submission" date="2016-02" db="EMBL/GenBank/DDBJ databases">
        <authorList>
            <person name="Wen L."/>
            <person name="He K."/>
            <person name="Yang H."/>
        </authorList>
    </citation>
    <scope>NUCLEOTIDE SEQUENCE [LARGE SCALE GENOMIC DNA]</scope>
    <source>
        <strain evidence="2 3">TSA40</strain>
    </source>
</reference>
<dbReference type="AlphaFoldDB" id="A0A254TCX6"/>
<sequence length="183" mass="19721">MTPNLNSARRAIQAELSHARQGAAFYSARVEALETALTQLESVDTDDTTLLDEEERKPAKKKAGRRGRAARQEVPGRRKAASQETKQSKRGRISGAATEDSGLPTTGADFWLELVTNEPQSAVDIANAAAAHLGLGPDQKAQVQKLKQRVAPALATLVSTQKIQHAGAGRQRRYFRGDASHTA</sequence>
<keyword evidence="3" id="KW-1185">Reference proteome</keyword>
<proteinExistence type="predicted"/>
<comment type="caution">
    <text evidence="2">The sequence shown here is derived from an EMBL/GenBank/DDBJ whole genome shotgun (WGS) entry which is preliminary data.</text>
</comment>
<dbReference type="Proteomes" id="UP000197535">
    <property type="component" value="Unassembled WGS sequence"/>
</dbReference>
<gene>
    <name evidence="2" type="ORF">AYR66_14345</name>
</gene>
<protein>
    <submittedName>
        <fullName evidence="2">Uncharacterized protein</fullName>
    </submittedName>
</protein>
<name>A0A254TCX6_9BURK</name>
<evidence type="ECO:0000256" key="1">
    <source>
        <dbReference type="SAM" id="MobiDB-lite"/>
    </source>
</evidence>
<dbReference type="OrthoDB" id="8776642at2"/>
<organism evidence="2 3">
    <name type="scientific">Noviherbaspirillum denitrificans</name>
    <dbReference type="NCBI Taxonomy" id="1968433"/>
    <lineage>
        <taxon>Bacteria</taxon>
        <taxon>Pseudomonadati</taxon>
        <taxon>Pseudomonadota</taxon>
        <taxon>Betaproteobacteria</taxon>
        <taxon>Burkholderiales</taxon>
        <taxon>Oxalobacteraceae</taxon>
        <taxon>Noviherbaspirillum</taxon>
    </lineage>
</organism>
<feature type="region of interest" description="Disordered" evidence="1">
    <location>
        <begin position="45"/>
        <end position="104"/>
    </location>
</feature>
<dbReference type="RefSeq" id="WP_088707372.1">
    <property type="nucleotide sequence ID" value="NZ_LSTO01000001.1"/>
</dbReference>
<evidence type="ECO:0000313" key="2">
    <source>
        <dbReference type="EMBL" id="OWW20491.1"/>
    </source>
</evidence>
<evidence type="ECO:0000313" key="3">
    <source>
        <dbReference type="Proteomes" id="UP000197535"/>
    </source>
</evidence>
<accession>A0A254TCX6</accession>
<feature type="compositionally biased region" description="Basic residues" evidence="1">
    <location>
        <begin position="58"/>
        <end position="69"/>
    </location>
</feature>
<dbReference type="EMBL" id="LSTO01000001">
    <property type="protein sequence ID" value="OWW20491.1"/>
    <property type="molecule type" value="Genomic_DNA"/>
</dbReference>